<evidence type="ECO:0000256" key="1">
    <source>
        <dbReference type="SAM" id="MobiDB-lite"/>
    </source>
</evidence>
<feature type="region of interest" description="Disordered" evidence="1">
    <location>
        <begin position="1"/>
        <end position="41"/>
    </location>
</feature>
<name>A0ABN9BIB4_9NEOB</name>
<accession>A0ABN9BIB4</accession>
<keyword evidence="3" id="KW-1185">Reference proteome</keyword>
<evidence type="ECO:0000313" key="2">
    <source>
        <dbReference type="EMBL" id="CAI9547370.1"/>
    </source>
</evidence>
<organism evidence="2 3">
    <name type="scientific">Staurois parvus</name>
    <dbReference type="NCBI Taxonomy" id="386267"/>
    <lineage>
        <taxon>Eukaryota</taxon>
        <taxon>Metazoa</taxon>
        <taxon>Chordata</taxon>
        <taxon>Craniata</taxon>
        <taxon>Vertebrata</taxon>
        <taxon>Euteleostomi</taxon>
        <taxon>Amphibia</taxon>
        <taxon>Batrachia</taxon>
        <taxon>Anura</taxon>
        <taxon>Neobatrachia</taxon>
        <taxon>Ranoidea</taxon>
        <taxon>Ranidae</taxon>
        <taxon>Staurois</taxon>
    </lineage>
</organism>
<evidence type="ECO:0000313" key="3">
    <source>
        <dbReference type="Proteomes" id="UP001162483"/>
    </source>
</evidence>
<comment type="caution">
    <text evidence="2">The sequence shown here is derived from an EMBL/GenBank/DDBJ whole genome shotgun (WGS) entry which is preliminary data.</text>
</comment>
<protein>
    <submittedName>
        <fullName evidence="2">Uncharacterized protein</fullName>
    </submittedName>
</protein>
<reference evidence="2" key="1">
    <citation type="submission" date="2023-05" db="EMBL/GenBank/DDBJ databases">
        <authorList>
            <person name="Stuckert A."/>
        </authorList>
    </citation>
    <scope>NUCLEOTIDE SEQUENCE</scope>
</reference>
<proteinExistence type="predicted"/>
<gene>
    <name evidence="2" type="ORF">SPARVUS_LOCUS2977070</name>
</gene>
<sequence length="41" mass="4241">MSLLQLSNFPPVRPDVAGDGTRKTDAGMGRRTLPGSAGKGK</sequence>
<dbReference type="Proteomes" id="UP001162483">
    <property type="component" value="Unassembled WGS sequence"/>
</dbReference>
<dbReference type="EMBL" id="CATNWA010004247">
    <property type="protein sequence ID" value="CAI9547370.1"/>
    <property type="molecule type" value="Genomic_DNA"/>
</dbReference>